<dbReference type="Pfam" id="PF08666">
    <property type="entry name" value="SAF"/>
    <property type="match status" value="1"/>
</dbReference>
<dbReference type="Gene3D" id="3.20.20.70">
    <property type="entry name" value="Aldolase class I"/>
    <property type="match status" value="1"/>
</dbReference>
<sequence>MNIFQKKPFLIAEIGVNYYDIAQKEDISNMDAAKLMIKEAKLAGADAVKFQSYKADTIASKNSPSYWDTGEEPTTSQYELFKKFDSFGKEEYIELAKYCNELGILFLSTPFDFDSIEYLDEIMDTYKISSSDLTNIPFIRAIAKKQKPVILSTGAATIEEVKLAIKTIENEGNKKIGLMHCVLSYPTEYEDSNLLMIKYLKDNFKDYDIGFSDHTRPDDKMLVLTTAYLYGANIIEKHYTLDKTLKGNDHYHAMNPKDIKKFKENIEFIKLINGRYDKIPLECEGESRKQARRSIVANQDILAGEVINESMLTFKRPGTGISPIELDKVLGKKSKVDIKEDTLLKYSMLK</sequence>
<gene>
    <name evidence="2" type="ORF">MBBAR_10c00100</name>
</gene>
<dbReference type="SUPFAM" id="SSF51269">
    <property type="entry name" value="AFP III-like domain"/>
    <property type="match status" value="1"/>
</dbReference>
<dbReference type="AlphaFoldDB" id="A0A1V6N1W0"/>
<dbReference type="InterPro" id="IPR036732">
    <property type="entry name" value="AFP_Neu5c_C_sf"/>
</dbReference>
<name>A0A1V6N1W0_METAZ</name>
<dbReference type="GO" id="GO:0016051">
    <property type="term" value="P:carbohydrate biosynthetic process"/>
    <property type="evidence" value="ECO:0007669"/>
    <property type="project" value="InterPro"/>
</dbReference>
<dbReference type="GO" id="GO:0047444">
    <property type="term" value="F:N-acylneuraminate-9-phosphate synthase activity"/>
    <property type="evidence" value="ECO:0007669"/>
    <property type="project" value="TreeGrafter"/>
</dbReference>
<evidence type="ECO:0000313" key="2">
    <source>
        <dbReference type="EMBL" id="OQD58669.1"/>
    </source>
</evidence>
<dbReference type="InterPro" id="IPR013132">
    <property type="entry name" value="PseI/NeuA/B-like_N"/>
</dbReference>
<accession>A0A1V6N1W0</accession>
<dbReference type="EMBL" id="JXMW01000010">
    <property type="protein sequence ID" value="OQD58669.1"/>
    <property type="molecule type" value="Genomic_DNA"/>
</dbReference>
<dbReference type="Pfam" id="PF03102">
    <property type="entry name" value="NeuB"/>
    <property type="match status" value="1"/>
</dbReference>
<protein>
    <submittedName>
        <fullName evidence="2">NeuB-like protein</fullName>
    </submittedName>
</protein>
<dbReference type="PANTHER" id="PTHR42966:SF1">
    <property type="entry name" value="SIALIC ACID SYNTHASE"/>
    <property type="match status" value="1"/>
</dbReference>
<dbReference type="CDD" id="cd11615">
    <property type="entry name" value="SAF_NeuB_like"/>
    <property type="match status" value="1"/>
</dbReference>
<evidence type="ECO:0000313" key="3">
    <source>
        <dbReference type="Proteomes" id="UP000191661"/>
    </source>
</evidence>
<organism evidence="2 3">
    <name type="scientific">Methanobrevibacter arboriphilus JCM 13429 = DSM 1125</name>
    <dbReference type="NCBI Taxonomy" id="1300164"/>
    <lineage>
        <taxon>Archaea</taxon>
        <taxon>Methanobacteriati</taxon>
        <taxon>Methanobacteriota</taxon>
        <taxon>Methanomada group</taxon>
        <taxon>Methanobacteria</taxon>
        <taxon>Methanobacteriales</taxon>
        <taxon>Methanobacteriaceae</taxon>
        <taxon>Methanobrevibacter</taxon>
    </lineage>
</organism>
<reference evidence="2 3" key="1">
    <citation type="submission" date="2014-12" db="EMBL/GenBank/DDBJ databases">
        <title>Genome sequence of Methanobrevibacter arboriphilicus DH1, DSM1125.</title>
        <authorList>
            <person name="Poehlein A."/>
            <person name="Thauer R.K."/>
            <person name="Seedorf H."/>
            <person name="Daniel R."/>
        </authorList>
    </citation>
    <scope>NUCLEOTIDE SEQUENCE [LARGE SCALE GENOMIC DNA]</scope>
    <source>
        <strain evidence="2 3">DH1</strain>
    </source>
</reference>
<keyword evidence="3" id="KW-1185">Reference proteome</keyword>
<dbReference type="SUPFAM" id="SSF51569">
    <property type="entry name" value="Aldolase"/>
    <property type="match status" value="1"/>
</dbReference>
<dbReference type="OrthoDB" id="71219at2157"/>
<dbReference type="InterPro" id="IPR013974">
    <property type="entry name" value="SAF"/>
</dbReference>
<feature type="domain" description="AFP-like" evidence="1">
    <location>
        <begin position="294"/>
        <end position="350"/>
    </location>
</feature>
<dbReference type="InterPro" id="IPR006190">
    <property type="entry name" value="SAF_AFP_Neu5Ac"/>
</dbReference>
<dbReference type="PANTHER" id="PTHR42966">
    <property type="entry name" value="N-ACETYLNEURAMINATE SYNTHASE"/>
    <property type="match status" value="1"/>
</dbReference>
<dbReference type="Proteomes" id="UP000191661">
    <property type="component" value="Unassembled WGS sequence"/>
</dbReference>
<proteinExistence type="predicted"/>
<dbReference type="SMART" id="SM00858">
    <property type="entry name" value="SAF"/>
    <property type="match status" value="1"/>
</dbReference>
<dbReference type="RefSeq" id="WP_080460372.1">
    <property type="nucleotide sequence ID" value="NZ_JXMW01000010.1"/>
</dbReference>
<dbReference type="InterPro" id="IPR057736">
    <property type="entry name" value="SAF_PseI/NeuA/NeuB"/>
</dbReference>
<dbReference type="PROSITE" id="PS50844">
    <property type="entry name" value="AFP_LIKE"/>
    <property type="match status" value="1"/>
</dbReference>
<evidence type="ECO:0000259" key="1">
    <source>
        <dbReference type="PROSITE" id="PS50844"/>
    </source>
</evidence>
<dbReference type="InterPro" id="IPR013785">
    <property type="entry name" value="Aldolase_TIM"/>
</dbReference>
<comment type="caution">
    <text evidence="2">The sequence shown here is derived from an EMBL/GenBank/DDBJ whole genome shotgun (WGS) entry which is preliminary data.</text>
</comment>
<dbReference type="InterPro" id="IPR051690">
    <property type="entry name" value="PseI-like"/>
</dbReference>
<dbReference type="Gene3D" id="3.90.1210.10">
    <property type="entry name" value="Antifreeze-like/N-acetylneuraminic acid synthase C-terminal domain"/>
    <property type="match status" value="1"/>
</dbReference>